<keyword evidence="2" id="KW-0597">Phosphoprotein</keyword>
<dbReference type="Pfam" id="PF13581">
    <property type="entry name" value="HATPase_c_2"/>
    <property type="match status" value="1"/>
</dbReference>
<dbReference type="Gene3D" id="3.60.40.10">
    <property type="entry name" value="PPM-type phosphatase domain"/>
    <property type="match status" value="1"/>
</dbReference>
<keyword evidence="10" id="KW-0904">Protein phosphatase</keyword>
<evidence type="ECO:0000256" key="16">
    <source>
        <dbReference type="SAM" id="MobiDB-lite"/>
    </source>
</evidence>
<reference evidence="19" key="1">
    <citation type="submission" date="2020-09" db="EMBL/GenBank/DDBJ databases">
        <title>Whole genome shotgun sequence of Streptomyces xanthophaeus NBRC 12829.</title>
        <authorList>
            <person name="Komaki H."/>
            <person name="Tamura T."/>
        </authorList>
    </citation>
    <scope>NUCLEOTIDE SEQUENCE</scope>
    <source>
        <strain evidence="19">NBRC 12829</strain>
    </source>
</reference>
<dbReference type="Gene3D" id="3.30.450.20">
    <property type="entry name" value="PAS domain"/>
    <property type="match status" value="1"/>
</dbReference>
<evidence type="ECO:0000256" key="8">
    <source>
        <dbReference type="ARBA" id="ARBA00022840"/>
    </source>
</evidence>
<keyword evidence="7" id="KW-0378">Hydrolase</keyword>
<dbReference type="SUPFAM" id="SSF55781">
    <property type="entry name" value="GAF domain-like"/>
    <property type="match status" value="1"/>
</dbReference>
<dbReference type="EMBL" id="BNEE01000004">
    <property type="protein sequence ID" value="GHI83767.1"/>
    <property type="molecule type" value="Genomic_DNA"/>
</dbReference>
<evidence type="ECO:0000256" key="15">
    <source>
        <dbReference type="ARBA" id="ARBA00081350"/>
    </source>
</evidence>
<dbReference type="InterPro" id="IPR003594">
    <property type="entry name" value="HATPase_dom"/>
</dbReference>
<dbReference type="InterPro" id="IPR001932">
    <property type="entry name" value="PPM-type_phosphatase-like_dom"/>
</dbReference>
<keyword evidence="4" id="KW-0479">Metal-binding</keyword>
<evidence type="ECO:0000313" key="20">
    <source>
        <dbReference type="Proteomes" id="UP000600026"/>
    </source>
</evidence>
<dbReference type="AlphaFoldDB" id="A0A919GV79"/>
<dbReference type="SMART" id="SM00331">
    <property type="entry name" value="PP2C_SIG"/>
    <property type="match status" value="1"/>
</dbReference>
<accession>A0A919GV79</accession>
<evidence type="ECO:0000313" key="19">
    <source>
        <dbReference type="EMBL" id="GHI83767.1"/>
    </source>
</evidence>
<dbReference type="EC" id="3.1.3.16" evidence="1"/>
<evidence type="ECO:0000259" key="18">
    <source>
        <dbReference type="SMART" id="SM00331"/>
    </source>
</evidence>
<proteinExistence type="predicted"/>
<evidence type="ECO:0000256" key="10">
    <source>
        <dbReference type="ARBA" id="ARBA00022912"/>
    </source>
</evidence>
<protein>
    <recommendedName>
        <fullName evidence="1">protein-serine/threonine phosphatase</fullName>
        <ecNumber evidence="1">3.1.3.16</ecNumber>
    </recommendedName>
    <alternativeName>
        <fullName evidence="15">Protein-serine/threonine phosphatase</fullName>
    </alternativeName>
    <alternativeName>
        <fullName evidence="14">Serine/threonine-protein kinase</fullName>
    </alternativeName>
</protein>
<evidence type="ECO:0000256" key="3">
    <source>
        <dbReference type="ARBA" id="ARBA00022679"/>
    </source>
</evidence>
<dbReference type="OrthoDB" id="118142at2"/>
<comment type="catalytic activity">
    <reaction evidence="12">
        <text>O-phospho-L-seryl-[protein] + H2O = L-seryl-[protein] + phosphate</text>
        <dbReference type="Rhea" id="RHEA:20629"/>
        <dbReference type="Rhea" id="RHEA-COMP:9863"/>
        <dbReference type="Rhea" id="RHEA-COMP:11604"/>
        <dbReference type="ChEBI" id="CHEBI:15377"/>
        <dbReference type="ChEBI" id="CHEBI:29999"/>
        <dbReference type="ChEBI" id="CHEBI:43474"/>
        <dbReference type="ChEBI" id="CHEBI:83421"/>
        <dbReference type="EC" id="3.1.3.16"/>
    </reaction>
</comment>
<keyword evidence="5" id="KW-0547">Nucleotide-binding</keyword>
<keyword evidence="9" id="KW-0460">Magnesium</keyword>
<dbReference type="PANTHER" id="PTHR43156:SF2">
    <property type="entry name" value="STAGE II SPORULATION PROTEIN E"/>
    <property type="match status" value="1"/>
</dbReference>
<keyword evidence="6" id="KW-0418">Kinase</keyword>
<feature type="domain" description="GAF" evidence="17">
    <location>
        <begin position="160"/>
        <end position="313"/>
    </location>
</feature>
<comment type="caution">
    <text evidence="19">The sequence shown here is derived from an EMBL/GenBank/DDBJ whole genome shotgun (WGS) entry which is preliminary data.</text>
</comment>
<dbReference type="Pfam" id="PF13185">
    <property type="entry name" value="GAF_2"/>
    <property type="match status" value="1"/>
</dbReference>
<feature type="domain" description="PPM-type phosphatase" evidence="18">
    <location>
        <begin position="331"/>
        <end position="550"/>
    </location>
</feature>
<name>A0A919GV79_9ACTN</name>
<dbReference type="SUPFAM" id="SSF81606">
    <property type="entry name" value="PP2C-like"/>
    <property type="match status" value="1"/>
</dbReference>
<evidence type="ECO:0000256" key="1">
    <source>
        <dbReference type="ARBA" id="ARBA00013081"/>
    </source>
</evidence>
<evidence type="ECO:0000256" key="6">
    <source>
        <dbReference type="ARBA" id="ARBA00022777"/>
    </source>
</evidence>
<dbReference type="InterPro" id="IPR003018">
    <property type="entry name" value="GAF"/>
</dbReference>
<dbReference type="Gene3D" id="3.30.565.10">
    <property type="entry name" value="Histidine kinase-like ATPase, C-terminal domain"/>
    <property type="match status" value="1"/>
</dbReference>
<dbReference type="Proteomes" id="UP000600026">
    <property type="component" value="Unassembled WGS sequence"/>
</dbReference>
<dbReference type="CDD" id="cd00130">
    <property type="entry name" value="PAS"/>
    <property type="match status" value="1"/>
</dbReference>
<feature type="region of interest" description="Disordered" evidence="16">
    <location>
        <begin position="685"/>
        <end position="710"/>
    </location>
</feature>
<keyword evidence="20" id="KW-1185">Reference proteome</keyword>
<dbReference type="GO" id="GO:0004722">
    <property type="term" value="F:protein serine/threonine phosphatase activity"/>
    <property type="evidence" value="ECO:0007669"/>
    <property type="project" value="UniProtKB-EC"/>
</dbReference>
<dbReference type="Gene3D" id="3.30.450.40">
    <property type="match status" value="1"/>
</dbReference>
<dbReference type="InterPro" id="IPR013655">
    <property type="entry name" value="PAS_fold_3"/>
</dbReference>
<dbReference type="SMART" id="SM00065">
    <property type="entry name" value="GAF"/>
    <property type="match status" value="1"/>
</dbReference>
<evidence type="ECO:0000256" key="5">
    <source>
        <dbReference type="ARBA" id="ARBA00022741"/>
    </source>
</evidence>
<dbReference type="FunFam" id="3.60.40.10:FF:000005">
    <property type="entry name" value="Serine/threonine protein phosphatase"/>
    <property type="match status" value="1"/>
</dbReference>
<evidence type="ECO:0000259" key="17">
    <source>
        <dbReference type="SMART" id="SM00065"/>
    </source>
</evidence>
<dbReference type="Pfam" id="PF07228">
    <property type="entry name" value="SpoIIE"/>
    <property type="match status" value="1"/>
</dbReference>
<dbReference type="InterPro" id="IPR035965">
    <property type="entry name" value="PAS-like_dom_sf"/>
</dbReference>
<dbReference type="RefSeq" id="WP_078903864.1">
    <property type="nucleotide sequence ID" value="NZ_BNEE01000004.1"/>
</dbReference>
<evidence type="ECO:0000256" key="2">
    <source>
        <dbReference type="ARBA" id="ARBA00022553"/>
    </source>
</evidence>
<dbReference type="GO" id="GO:0016301">
    <property type="term" value="F:kinase activity"/>
    <property type="evidence" value="ECO:0007669"/>
    <property type="project" value="UniProtKB-KW"/>
</dbReference>
<dbReference type="CDD" id="cd16936">
    <property type="entry name" value="HATPase_RsbW-like"/>
    <property type="match status" value="1"/>
</dbReference>
<dbReference type="GO" id="GO:0005524">
    <property type="term" value="F:ATP binding"/>
    <property type="evidence" value="ECO:0007669"/>
    <property type="project" value="UniProtKB-KW"/>
</dbReference>
<keyword evidence="3" id="KW-0808">Transferase</keyword>
<sequence>MAQRGSDPAVDWPARPDTSLALNRMGTFDWDLDSGRMHLDPTALEVLDLRPGEFDGTLAGLRARLGPAEEARLDARVAQALKSGQSHYGAYVRTLARTRPPSWLHVQGHVLRDPHGRPYRIIGIIRDAAHDPGDPGADGNQEDDRRRMTGVVERTTAILAHARTVNDVTDVLKDPEALGHLGAVSVMLGIVDGGRIHLVAEGQLGSYVPEIEYTRIDARFPMSVAVRTMQPVFLGSREEFQFGYPQLWPYIEPLSVRSGVYLPLIAQGRPIGALGLLYRRDGDFTAEERNLLMALGSGIAQSLQRAMLFEQEHDLAEGLQRAMLPRRIPAVPGALIAVRYRSARVGRDIGGDWYDVVPLGDGRVGVMIGDVEGHDTDAAAVMGQLRIVLRAYVLEGHTPGTAMERASAFLRELETERFATCTYAEVDLTTGMLRMVRAGHLDPVVRRGDGSCHRIQVAGGLPLGLSPRDRPGTGSGYPVTSLELHPGDTLLLCTDGLIERPGADSDTGMGEFMDAVRAGPVDVEELADVLCDLVGDSGGGDDMALLLLRRRGTPTARGGGPLHHRLDPGDPDAPAAARHLIRAAVAAWGAADRVDEIELAADELMTNALVHTEGGGAVSLRLTAEGRIRIEVEDTSSALPQRREAGDWAVSGRGLLLVDQLADDWGVEPRGGGKRVWCEFAAPAPAPAPASAATTATGLHPDTAQPAGAH</sequence>
<dbReference type="InterPro" id="IPR029016">
    <property type="entry name" value="GAF-like_dom_sf"/>
</dbReference>
<dbReference type="InterPro" id="IPR036457">
    <property type="entry name" value="PPM-type-like_dom_sf"/>
</dbReference>
<evidence type="ECO:0000256" key="9">
    <source>
        <dbReference type="ARBA" id="ARBA00022842"/>
    </source>
</evidence>
<dbReference type="SUPFAM" id="SSF55874">
    <property type="entry name" value="ATPase domain of HSP90 chaperone/DNA topoisomerase II/histidine kinase"/>
    <property type="match status" value="1"/>
</dbReference>
<dbReference type="InterPro" id="IPR000014">
    <property type="entry name" value="PAS"/>
</dbReference>
<evidence type="ECO:0000256" key="14">
    <source>
        <dbReference type="ARBA" id="ARBA00075117"/>
    </source>
</evidence>
<evidence type="ECO:0000256" key="11">
    <source>
        <dbReference type="ARBA" id="ARBA00023211"/>
    </source>
</evidence>
<evidence type="ECO:0000256" key="4">
    <source>
        <dbReference type="ARBA" id="ARBA00022723"/>
    </source>
</evidence>
<dbReference type="Pfam" id="PF08447">
    <property type="entry name" value="PAS_3"/>
    <property type="match status" value="1"/>
</dbReference>
<dbReference type="InterPro" id="IPR052016">
    <property type="entry name" value="Bact_Sigma-Reg"/>
</dbReference>
<evidence type="ECO:0000256" key="12">
    <source>
        <dbReference type="ARBA" id="ARBA00047761"/>
    </source>
</evidence>
<dbReference type="InterPro" id="IPR036890">
    <property type="entry name" value="HATPase_C_sf"/>
</dbReference>
<comment type="function">
    <text evidence="13">Primarily acts as an independent SigF regulator that is sensitive to the osmosensory signal, mediating the cross talk of PknD with the SigF regulon. Possesses both phosphatase and kinase activities. The kinase domain functions as a classic anti-sigma factor-like kinase to phosphorylate the anti-anti-sigma factor domain at the canonical regulatory site, and the phosphatase domain antagonizes this activity.</text>
</comment>
<dbReference type="PANTHER" id="PTHR43156">
    <property type="entry name" value="STAGE II SPORULATION PROTEIN E-RELATED"/>
    <property type="match status" value="1"/>
</dbReference>
<organism evidence="19 20">
    <name type="scientific">Streptomyces xanthophaeus</name>
    <dbReference type="NCBI Taxonomy" id="67385"/>
    <lineage>
        <taxon>Bacteria</taxon>
        <taxon>Bacillati</taxon>
        <taxon>Actinomycetota</taxon>
        <taxon>Actinomycetes</taxon>
        <taxon>Kitasatosporales</taxon>
        <taxon>Streptomycetaceae</taxon>
        <taxon>Streptomyces</taxon>
    </lineage>
</organism>
<dbReference type="SUPFAM" id="SSF55785">
    <property type="entry name" value="PYP-like sensor domain (PAS domain)"/>
    <property type="match status" value="1"/>
</dbReference>
<gene>
    <name evidence="19" type="ORF">Sxan_11310</name>
</gene>
<evidence type="ECO:0000256" key="7">
    <source>
        <dbReference type="ARBA" id="ARBA00022801"/>
    </source>
</evidence>
<dbReference type="GO" id="GO:0046872">
    <property type="term" value="F:metal ion binding"/>
    <property type="evidence" value="ECO:0007669"/>
    <property type="project" value="UniProtKB-KW"/>
</dbReference>
<keyword evidence="11" id="KW-0464">Manganese</keyword>
<evidence type="ECO:0000256" key="13">
    <source>
        <dbReference type="ARBA" id="ARBA00056274"/>
    </source>
</evidence>
<keyword evidence="8" id="KW-0067">ATP-binding</keyword>